<proteinExistence type="predicted"/>
<feature type="region of interest" description="Disordered" evidence="1">
    <location>
        <begin position="176"/>
        <end position="205"/>
    </location>
</feature>
<feature type="region of interest" description="Disordered" evidence="1">
    <location>
        <begin position="106"/>
        <end position="138"/>
    </location>
</feature>
<feature type="compositionally biased region" description="Basic and acidic residues" evidence="1">
    <location>
        <begin position="176"/>
        <end position="186"/>
    </location>
</feature>
<evidence type="ECO:0000313" key="2">
    <source>
        <dbReference type="EMBL" id="CAD9514332.1"/>
    </source>
</evidence>
<feature type="compositionally biased region" description="Pro residues" evidence="1">
    <location>
        <begin position="126"/>
        <end position="137"/>
    </location>
</feature>
<dbReference type="AlphaFoldDB" id="A0A7S2IC50"/>
<gene>
    <name evidence="2" type="ORF">CBRE1094_LOCUS32664</name>
</gene>
<evidence type="ECO:0000256" key="1">
    <source>
        <dbReference type="SAM" id="MobiDB-lite"/>
    </source>
</evidence>
<accession>A0A7S2IC50</accession>
<sequence>MLSPRAPFVVPEDAQLADPHVLMTHLLEASAYARGSVDGAGFARLLEAAAQLIQQQAAENKVQRGLAIASQTLASELAIKCEQMQIGGALHDPSPHHSPRAIAAAPATQVATTSMSHSPAGGLPQAPQPSPTGPPVNPVAAHAAVIAVASAEEQAPMRTADVRAGPNTWMEGGSDRWQHAAGDKRSSANATFTTRDAPLASDPEEERQVDTMVVNLKARFKQSRVTLPLEKHQGTVYRLGSRKLQLSIRSSRLMVRVGSTYCDFLEYLSKAAL</sequence>
<reference evidence="2" key="1">
    <citation type="submission" date="2021-01" db="EMBL/GenBank/DDBJ databases">
        <authorList>
            <person name="Corre E."/>
            <person name="Pelletier E."/>
            <person name="Niang G."/>
            <person name="Scheremetjew M."/>
            <person name="Finn R."/>
            <person name="Kale V."/>
            <person name="Holt S."/>
            <person name="Cochrane G."/>
            <person name="Meng A."/>
            <person name="Brown T."/>
            <person name="Cohen L."/>
        </authorList>
    </citation>
    <scope>NUCLEOTIDE SEQUENCE</scope>
    <source>
        <strain evidence="2">UTEX LB 985</strain>
    </source>
</reference>
<dbReference type="EMBL" id="HBGU01060089">
    <property type="protein sequence ID" value="CAD9514332.1"/>
    <property type="molecule type" value="Transcribed_RNA"/>
</dbReference>
<organism evidence="2">
    <name type="scientific">Haptolina brevifila</name>
    <dbReference type="NCBI Taxonomy" id="156173"/>
    <lineage>
        <taxon>Eukaryota</taxon>
        <taxon>Haptista</taxon>
        <taxon>Haptophyta</taxon>
        <taxon>Prymnesiophyceae</taxon>
        <taxon>Prymnesiales</taxon>
        <taxon>Prymnesiaceae</taxon>
        <taxon>Haptolina</taxon>
    </lineage>
</organism>
<protein>
    <submittedName>
        <fullName evidence="2">Uncharacterized protein</fullName>
    </submittedName>
</protein>
<name>A0A7S2IC50_9EUKA</name>